<comment type="similarity">
    <text evidence="1">Belongs to the leucine-binding protein family.</text>
</comment>
<keyword evidence="6" id="KW-1185">Reference proteome</keyword>
<dbReference type="InterPro" id="IPR028081">
    <property type="entry name" value="Leu-bd"/>
</dbReference>
<evidence type="ECO:0000313" key="6">
    <source>
        <dbReference type="Proteomes" id="UP000271573"/>
    </source>
</evidence>
<evidence type="ECO:0000259" key="4">
    <source>
        <dbReference type="Pfam" id="PF13458"/>
    </source>
</evidence>
<name>A0A3G9IUD3_9ACTN</name>
<dbReference type="PROSITE" id="PS51257">
    <property type="entry name" value="PROKAR_LIPOPROTEIN"/>
    <property type="match status" value="1"/>
</dbReference>
<evidence type="ECO:0000256" key="2">
    <source>
        <dbReference type="ARBA" id="ARBA00022729"/>
    </source>
</evidence>
<dbReference type="EMBL" id="AP019307">
    <property type="protein sequence ID" value="BBH17251.1"/>
    <property type="molecule type" value="Genomic_DNA"/>
</dbReference>
<dbReference type="RefSeq" id="WP_125568281.1">
    <property type="nucleotide sequence ID" value="NZ_AP019307.1"/>
</dbReference>
<sequence length="376" mass="37721">MSRISRSGAVFAAVGATAALALTACGTTNSSTGGGACSVKIGYLGALTGDAGALGQNMLGGINTALAKYNAAHSDCKVSVMSEDSQGDAAQATPLAKTLIDDANVIGVVGPGFSKESAATGGSFSQAGLATVSPSATNVKLTTNGWKTFHRVLANDDAQGPAAAKYLTAAGAKKVFVIDDSEDYGTGLATAVKKALGSSVAGTDSIQQKQTDFAATVTKVKSSGADAVFVGGYYQEAGLIAKQLRQAGWTGKFESGDGSEDPKFIDVAGKAAAEGAILTAAAAPATADFTAAYKAANGGKEPGLYSAEAYDATNVFLDAIAAGKTTRADVLAFVNSYDKPGVTKQIKFTSTGEVTTQTIYAYVVKGGVIQPGKPIE</sequence>
<reference evidence="5 6" key="1">
    <citation type="submission" date="2018-11" db="EMBL/GenBank/DDBJ databases">
        <title>Complete genome sequence of Nocardioides baekrokdamisoli strain KCTC 39748.</title>
        <authorList>
            <person name="Kang S.W."/>
            <person name="Lee K.C."/>
            <person name="Kim K.K."/>
            <person name="Kim J.S."/>
            <person name="Kim D.S."/>
            <person name="Ko S.H."/>
            <person name="Yang S.H."/>
            <person name="Shin Y.K."/>
            <person name="Lee J.S."/>
        </authorList>
    </citation>
    <scope>NUCLEOTIDE SEQUENCE [LARGE SCALE GENOMIC DNA]</scope>
    <source>
        <strain evidence="5 6">KCTC 39748</strain>
    </source>
</reference>
<feature type="domain" description="Leucine-binding protein" evidence="4">
    <location>
        <begin position="38"/>
        <end position="367"/>
    </location>
</feature>
<evidence type="ECO:0000256" key="3">
    <source>
        <dbReference type="SAM" id="SignalP"/>
    </source>
</evidence>
<dbReference type="PANTHER" id="PTHR47151:SF2">
    <property type="entry name" value="AMINO ACID BINDING PROTEIN"/>
    <property type="match status" value="1"/>
</dbReference>
<dbReference type="Pfam" id="PF13458">
    <property type="entry name" value="Peripla_BP_6"/>
    <property type="match status" value="1"/>
</dbReference>
<proteinExistence type="inferred from homology"/>
<gene>
    <name evidence="5" type="ORF">Back2_15380</name>
</gene>
<dbReference type="OrthoDB" id="9772589at2"/>
<protein>
    <submittedName>
        <fullName evidence="5">Branched chain amino acid ABC transporter substrate-binding protein</fullName>
    </submittedName>
</protein>
<dbReference type="SUPFAM" id="SSF53822">
    <property type="entry name" value="Periplasmic binding protein-like I"/>
    <property type="match status" value="1"/>
</dbReference>
<keyword evidence="2 3" id="KW-0732">Signal</keyword>
<dbReference type="KEGG" id="nbe:Back2_15380"/>
<dbReference type="Gene3D" id="3.40.50.2300">
    <property type="match status" value="2"/>
</dbReference>
<evidence type="ECO:0000256" key="1">
    <source>
        <dbReference type="ARBA" id="ARBA00010062"/>
    </source>
</evidence>
<dbReference type="AlphaFoldDB" id="A0A3G9IUD3"/>
<dbReference type="CDD" id="cd06342">
    <property type="entry name" value="PBP1_ABC_LIVBP-like"/>
    <property type="match status" value="1"/>
</dbReference>
<evidence type="ECO:0000313" key="5">
    <source>
        <dbReference type="EMBL" id="BBH17251.1"/>
    </source>
</evidence>
<feature type="signal peptide" evidence="3">
    <location>
        <begin position="1"/>
        <end position="21"/>
    </location>
</feature>
<dbReference type="PANTHER" id="PTHR47151">
    <property type="entry name" value="LEU/ILE/VAL-BINDING ABC TRANSPORTER SUBUNIT"/>
    <property type="match status" value="1"/>
</dbReference>
<dbReference type="Proteomes" id="UP000271573">
    <property type="component" value="Chromosome"/>
</dbReference>
<organism evidence="5 6">
    <name type="scientific">Nocardioides baekrokdamisoli</name>
    <dbReference type="NCBI Taxonomy" id="1804624"/>
    <lineage>
        <taxon>Bacteria</taxon>
        <taxon>Bacillati</taxon>
        <taxon>Actinomycetota</taxon>
        <taxon>Actinomycetes</taxon>
        <taxon>Propionibacteriales</taxon>
        <taxon>Nocardioidaceae</taxon>
        <taxon>Nocardioides</taxon>
    </lineage>
</organism>
<feature type="chain" id="PRO_5038676506" evidence="3">
    <location>
        <begin position="22"/>
        <end position="376"/>
    </location>
</feature>
<dbReference type="InterPro" id="IPR028082">
    <property type="entry name" value="Peripla_BP_I"/>
</dbReference>
<accession>A0A3G9IUD3</accession>